<dbReference type="PRINTS" id="PR00449">
    <property type="entry name" value="RASTRNSFRMNG"/>
</dbReference>
<dbReference type="GO" id="GO:0006886">
    <property type="term" value="P:intracellular protein transport"/>
    <property type="evidence" value="ECO:0000318"/>
    <property type="project" value="GO_Central"/>
</dbReference>
<dbReference type="PANTHER" id="PTHR47978">
    <property type="match status" value="1"/>
</dbReference>
<reference evidence="2" key="1">
    <citation type="submission" date="2006-10" db="EMBL/GenBank/DDBJ databases">
        <authorList>
            <person name="Amadeo P."/>
            <person name="Zhao Q."/>
            <person name="Wortman J."/>
            <person name="Fraser-Liggett C."/>
            <person name="Carlton J."/>
        </authorList>
    </citation>
    <scope>NUCLEOTIDE SEQUENCE</scope>
    <source>
        <strain evidence="2">G3</strain>
    </source>
</reference>
<dbReference type="FunFam" id="3.40.50.300:FF:001204">
    <property type="entry name" value="Small GTP-binding protein, putative"/>
    <property type="match status" value="1"/>
</dbReference>
<dbReference type="KEGG" id="tva:4751780"/>
<dbReference type="InterPro" id="IPR005225">
    <property type="entry name" value="Small_GTP-bd"/>
</dbReference>
<dbReference type="EMBL" id="DS113878">
    <property type="protein sequence ID" value="EAX94054.1"/>
    <property type="molecule type" value="Genomic_DNA"/>
</dbReference>
<gene>
    <name evidence="2" type="ORF">TVAG_151010</name>
</gene>
<dbReference type="InterPro" id="IPR027417">
    <property type="entry name" value="P-loop_NTPase"/>
</dbReference>
<dbReference type="InterPro" id="IPR001806">
    <property type="entry name" value="Small_GTPase"/>
</dbReference>
<dbReference type="AlphaFoldDB" id="A0A8U0WPI2"/>
<dbReference type="RefSeq" id="XP_001306984.1">
    <property type="nucleotide sequence ID" value="XM_001306983.1"/>
</dbReference>
<dbReference type="GO" id="GO:0005794">
    <property type="term" value="C:Golgi apparatus"/>
    <property type="evidence" value="ECO:0000318"/>
    <property type="project" value="GO_Central"/>
</dbReference>
<evidence type="ECO:0000256" key="1">
    <source>
        <dbReference type="ARBA" id="ARBA00022741"/>
    </source>
</evidence>
<keyword evidence="1" id="KW-0547">Nucleotide-binding</keyword>
<dbReference type="PROSITE" id="PS51420">
    <property type="entry name" value="RHO"/>
    <property type="match status" value="1"/>
</dbReference>
<protein>
    <submittedName>
        <fullName evidence="2">Small GTP-binding protein, putative</fullName>
    </submittedName>
</protein>
<dbReference type="GO" id="GO:0012505">
    <property type="term" value="C:endomembrane system"/>
    <property type="evidence" value="ECO:0000318"/>
    <property type="project" value="GO_Central"/>
</dbReference>
<dbReference type="GO" id="GO:0003924">
    <property type="term" value="F:GTPase activity"/>
    <property type="evidence" value="ECO:0000318"/>
    <property type="project" value="GO_Central"/>
</dbReference>
<dbReference type="Pfam" id="PF00071">
    <property type="entry name" value="Ras"/>
    <property type="match status" value="1"/>
</dbReference>
<dbReference type="CDD" id="cd00154">
    <property type="entry name" value="Rab"/>
    <property type="match status" value="1"/>
</dbReference>
<proteinExistence type="predicted"/>
<evidence type="ECO:0000313" key="2">
    <source>
        <dbReference type="EMBL" id="EAX94054.1"/>
    </source>
</evidence>
<organism evidence="2 3">
    <name type="scientific">Trichomonas vaginalis (strain ATCC PRA-98 / G3)</name>
    <dbReference type="NCBI Taxonomy" id="412133"/>
    <lineage>
        <taxon>Eukaryota</taxon>
        <taxon>Metamonada</taxon>
        <taxon>Parabasalia</taxon>
        <taxon>Trichomonadida</taxon>
        <taxon>Trichomonadidae</taxon>
        <taxon>Trichomonas</taxon>
    </lineage>
</organism>
<name>A0A8U0WPI2_TRIV3</name>
<dbReference type="VEuPathDB" id="TrichDB:TVAGG3_0165850"/>
<accession>A0A8U0WPI2</accession>
<dbReference type="Proteomes" id="UP000001542">
    <property type="component" value="Unassembled WGS sequence"/>
</dbReference>
<dbReference type="GO" id="GO:0005829">
    <property type="term" value="C:cytosol"/>
    <property type="evidence" value="ECO:0007669"/>
    <property type="project" value="GOC"/>
</dbReference>
<keyword evidence="3" id="KW-1185">Reference proteome</keyword>
<dbReference type="SMART" id="SM00174">
    <property type="entry name" value="RHO"/>
    <property type="match status" value="1"/>
</dbReference>
<dbReference type="SUPFAM" id="SSF52540">
    <property type="entry name" value="P-loop containing nucleoside triphosphate hydrolases"/>
    <property type="match status" value="1"/>
</dbReference>
<dbReference type="GO" id="GO:0005525">
    <property type="term" value="F:GTP binding"/>
    <property type="evidence" value="ECO:0007669"/>
    <property type="project" value="InterPro"/>
</dbReference>
<dbReference type="OrthoDB" id="25896at2759"/>
<reference evidence="2" key="2">
    <citation type="journal article" date="2007" name="Science">
        <title>Draft genome sequence of the sexually transmitted pathogen Trichomonas vaginalis.</title>
        <authorList>
            <person name="Carlton J.M."/>
            <person name="Hirt R.P."/>
            <person name="Silva J.C."/>
            <person name="Delcher A.L."/>
            <person name="Schatz M."/>
            <person name="Zhao Q."/>
            <person name="Wortman J.R."/>
            <person name="Bidwell S.L."/>
            <person name="Alsmark U.C.M."/>
            <person name="Besteiro S."/>
            <person name="Sicheritz-Ponten T."/>
            <person name="Noel C.J."/>
            <person name="Dacks J.B."/>
            <person name="Foster P.G."/>
            <person name="Simillion C."/>
            <person name="Van de Peer Y."/>
            <person name="Miranda-Saavedra D."/>
            <person name="Barton G.J."/>
            <person name="Westrop G.D."/>
            <person name="Mueller S."/>
            <person name="Dessi D."/>
            <person name="Fiori P.L."/>
            <person name="Ren Q."/>
            <person name="Paulsen I."/>
            <person name="Zhang H."/>
            <person name="Bastida-Corcuera F.D."/>
            <person name="Simoes-Barbosa A."/>
            <person name="Brown M.T."/>
            <person name="Hayes R.D."/>
            <person name="Mukherjee M."/>
            <person name="Okumura C.Y."/>
            <person name="Schneider R."/>
            <person name="Smith A.J."/>
            <person name="Vanacova S."/>
            <person name="Villalvazo M."/>
            <person name="Haas B.J."/>
            <person name="Pertea M."/>
            <person name="Feldblyum T.V."/>
            <person name="Utterback T.R."/>
            <person name="Shu C.L."/>
            <person name="Osoegawa K."/>
            <person name="de Jong P.J."/>
            <person name="Hrdy I."/>
            <person name="Horvathova L."/>
            <person name="Zubacova Z."/>
            <person name="Dolezal P."/>
            <person name="Malik S.B."/>
            <person name="Logsdon J.M. Jr."/>
            <person name="Henze K."/>
            <person name="Gupta A."/>
            <person name="Wang C.C."/>
            <person name="Dunne R.L."/>
            <person name="Upcroft J.A."/>
            <person name="Upcroft P."/>
            <person name="White O."/>
            <person name="Salzberg S.L."/>
            <person name="Tang P."/>
            <person name="Chiu C.-H."/>
            <person name="Lee Y.-S."/>
            <person name="Embley T.M."/>
            <person name="Coombs G.H."/>
            <person name="Mottram J.C."/>
            <person name="Tachezy J."/>
            <person name="Fraser-Liggett C.M."/>
            <person name="Johnson P.J."/>
        </authorList>
    </citation>
    <scope>NUCLEOTIDE SEQUENCE [LARGE SCALE GENOMIC DNA]</scope>
    <source>
        <strain evidence="2">G3</strain>
    </source>
</reference>
<dbReference type="SMART" id="SM00173">
    <property type="entry name" value="RAS"/>
    <property type="match status" value="1"/>
</dbReference>
<dbReference type="NCBIfam" id="TIGR00231">
    <property type="entry name" value="small_GTP"/>
    <property type="match status" value="1"/>
</dbReference>
<sequence length="195" mass="21978">MTSENQIDHTMKVILVGSSGVGKTSLISAYFKNPFENNDLPTVAPASCSAVVQVEKKKIELQIWDTAGQERFQAISQMFYRDSHVAFVCFDPKRTDQVENWVNKIRTEAPDCLVYLVATKSDILTQEEINEINQMAQDMTQTYHAEAFILTSAKTGNGVQDLFESAARCYPQIFKANTPKQEPQQLTPSKREKCC</sequence>
<dbReference type="GO" id="GO:0042147">
    <property type="term" value="P:retrograde transport, endosome to Golgi"/>
    <property type="evidence" value="ECO:0000318"/>
    <property type="project" value="GO_Central"/>
</dbReference>
<dbReference type="PROSITE" id="PS51419">
    <property type="entry name" value="RAB"/>
    <property type="match status" value="1"/>
</dbReference>
<dbReference type="GO" id="GO:0006890">
    <property type="term" value="P:retrograde vesicle-mediated transport, Golgi to endoplasmic reticulum"/>
    <property type="evidence" value="ECO:0000318"/>
    <property type="project" value="GO_Central"/>
</dbReference>
<dbReference type="Gene3D" id="3.40.50.300">
    <property type="entry name" value="P-loop containing nucleotide triphosphate hydrolases"/>
    <property type="match status" value="1"/>
</dbReference>
<dbReference type="SMR" id="A0A8U0WPI2"/>
<evidence type="ECO:0000313" key="3">
    <source>
        <dbReference type="Proteomes" id="UP000001542"/>
    </source>
</evidence>
<dbReference type="SMART" id="SM00175">
    <property type="entry name" value="RAB"/>
    <property type="match status" value="1"/>
</dbReference>
<dbReference type="GO" id="GO:0006891">
    <property type="term" value="P:intra-Golgi vesicle-mediated transport"/>
    <property type="evidence" value="ECO:0000318"/>
    <property type="project" value="GO_Central"/>
</dbReference>